<evidence type="ECO:0000313" key="2">
    <source>
        <dbReference type="Proteomes" id="UP000299102"/>
    </source>
</evidence>
<gene>
    <name evidence="1" type="ORF">EVAR_33221_1</name>
</gene>
<sequence>MRRSMRVDQGYGVCEDVEHAWTRHVVILAHKLPVGEHDGRYSTSFTNEVAVGIEGRQFDERDIELPSRDNNVQTMELTPVHVRPVDKLHHYTPGHDGLPAKPGGSLVSNKRVIIQFSNFQLLENNNLIRYLYRVVTLASRSRAREADRTLRYCGAATPAGSARAQARACVCGLPADDDPHQMHVTNKDLTDNG</sequence>
<proteinExistence type="predicted"/>
<comment type="caution">
    <text evidence="1">The sequence shown here is derived from an EMBL/GenBank/DDBJ whole genome shotgun (WGS) entry which is preliminary data.</text>
</comment>
<dbReference type="Proteomes" id="UP000299102">
    <property type="component" value="Unassembled WGS sequence"/>
</dbReference>
<dbReference type="AlphaFoldDB" id="A0A4C1W0P9"/>
<accession>A0A4C1W0P9</accession>
<dbReference type="EMBL" id="BGZK01000464">
    <property type="protein sequence ID" value="GBP45116.1"/>
    <property type="molecule type" value="Genomic_DNA"/>
</dbReference>
<organism evidence="1 2">
    <name type="scientific">Eumeta variegata</name>
    <name type="common">Bagworm moth</name>
    <name type="synonym">Eumeta japonica</name>
    <dbReference type="NCBI Taxonomy" id="151549"/>
    <lineage>
        <taxon>Eukaryota</taxon>
        <taxon>Metazoa</taxon>
        <taxon>Ecdysozoa</taxon>
        <taxon>Arthropoda</taxon>
        <taxon>Hexapoda</taxon>
        <taxon>Insecta</taxon>
        <taxon>Pterygota</taxon>
        <taxon>Neoptera</taxon>
        <taxon>Endopterygota</taxon>
        <taxon>Lepidoptera</taxon>
        <taxon>Glossata</taxon>
        <taxon>Ditrysia</taxon>
        <taxon>Tineoidea</taxon>
        <taxon>Psychidae</taxon>
        <taxon>Oiketicinae</taxon>
        <taxon>Eumeta</taxon>
    </lineage>
</organism>
<name>A0A4C1W0P9_EUMVA</name>
<evidence type="ECO:0000313" key="1">
    <source>
        <dbReference type="EMBL" id="GBP45116.1"/>
    </source>
</evidence>
<protein>
    <submittedName>
        <fullName evidence="1">Uncharacterized protein</fullName>
    </submittedName>
</protein>
<reference evidence="1 2" key="1">
    <citation type="journal article" date="2019" name="Commun. Biol.">
        <title>The bagworm genome reveals a unique fibroin gene that provides high tensile strength.</title>
        <authorList>
            <person name="Kono N."/>
            <person name="Nakamura H."/>
            <person name="Ohtoshi R."/>
            <person name="Tomita M."/>
            <person name="Numata K."/>
            <person name="Arakawa K."/>
        </authorList>
    </citation>
    <scope>NUCLEOTIDE SEQUENCE [LARGE SCALE GENOMIC DNA]</scope>
</reference>
<keyword evidence="2" id="KW-1185">Reference proteome</keyword>